<reference evidence="1 2" key="1">
    <citation type="submission" date="2020-08" db="EMBL/GenBank/DDBJ databases">
        <title>Genomic Encyclopedia of Type Strains, Phase IV (KMG-IV): sequencing the most valuable type-strain genomes for metagenomic binning, comparative biology and taxonomic classification.</title>
        <authorList>
            <person name="Goeker M."/>
        </authorList>
    </citation>
    <scope>NUCLEOTIDE SEQUENCE [LARGE SCALE GENOMIC DNA]</scope>
    <source>
        <strain evidence="1 2">DSM 45385</strain>
    </source>
</reference>
<comment type="caution">
    <text evidence="1">The sequence shown here is derived from an EMBL/GenBank/DDBJ whole genome shotgun (WGS) entry which is preliminary data.</text>
</comment>
<dbReference type="AlphaFoldDB" id="A0A7W8A9Y6"/>
<evidence type="ECO:0000313" key="2">
    <source>
        <dbReference type="Proteomes" id="UP000568380"/>
    </source>
</evidence>
<dbReference type="RefSeq" id="WP_184970476.1">
    <property type="nucleotide sequence ID" value="NZ_JACHIN010000013.1"/>
</dbReference>
<keyword evidence="2" id="KW-1185">Reference proteome</keyword>
<evidence type="ECO:0000313" key="1">
    <source>
        <dbReference type="EMBL" id="MBB5082334.1"/>
    </source>
</evidence>
<accession>A0A7W8A9Y6</accession>
<dbReference type="EMBL" id="JACHIN010000013">
    <property type="protein sequence ID" value="MBB5082334.1"/>
    <property type="molecule type" value="Genomic_DNA"/>
</dbReference>
<sequence>MCDGVHTITGDGRSVEAYTASITARLSAPLRRCWSAISRCRNARFQSATRSSVHTSAFGEAVQQSQLAIRLVPMGYALNACTAHLSTSELWALKQCKYLLGGVVNDFDSQPGNIVSTITVDELNTECDPEDEDNVQTSCPAATHYASHKIGRLWHPSDHRGHGHAHDAVLRCAVPRGDACLERGARGAIPNGVRPHKV</sequence>
<name>A0A7W8A9Y6_9ACTN</name>
<dbReference type="Proteomes" id="UP000568380">
    <property type="component" value="Unassembled WGS sequence"/>
</dbReference>
<proteinExistence type="predicted"/>
<organism evidence="1 2">
    <name type="scientific">Nonomuraea endophytica</name>
    <dbReference type="NCBI Taxonomy" id="714136"/>
    <lineage>
        <taxon>Bacteria</taxon>
        <taxon>Bacillati</taxon>
        <taxon>Actinomycetota</taxon>
        <taxon>Actinomycetes</taxon>
        <taxon>Streptosporangiales</taxon>
        <taxon>Streptosporangiaceae</taxon>
        <taxon>Nonomuraea</taxon>
    </lineage>
</organism>
<protein>
    <submittedName>
        <fullName evidence="1">Uncharacterized protein</fullName>
    </submittedName>
</protein>
<gene>
    <name evidence="1" type="ORF">HNR40_007829</name>
</gene>